<gene>
    <name evidence="3" type="ORF">FHX52_2546</name>
</gene>
<dbReference type="InterPro" id="IPR050807">
    <property type="entry name" value="TransReg_Diox_bact_type"/>
</dbReference>
<protein>
    <submittedName>
        <fullName evidence="3">Helix-turn-helix protein</fullName>
    </submittedName>
</protein>
<dbReference type="GO" id="GO:0005829">
    <property type="term" value="C:cytosol"/>
    <property type="evidence" value="ECO:0007669"/>
    <property type="project" value="TreeGrafter"/>
</dbReference>
<accession>A0A543PP38</accession>
<dbReference type="RefSeq" id="WP_141822534.1">
    <property type="nucleotide sequence ID" value="NZ_BAAAQC010000010.1"/>
</dbReference>
<dbReference type="SMART" id="SM00530">
    <property type="entry name" value="HTH_XRE"/>
    <property type="match status" value="1"/>
</dbReference>
<feature type="domain" description="HTH cro/C1-type" evidence="2">
    <location>
        <begin position="25"/>
        <end position="79"/>
    </location>
</feature>
<dbReference type="PANTHER" id="PTHR46797">
    <property type="entry name" value="HTH-TYPE TRANSCRIPTIONAL REGULATOR"/>
    <property type="match status" value="1"/>
</dbReference>
<dbReference type="GO" id="GO:0003700">
    <property type="term" value="F:DNA-binding transcription factor activity"/>
    <property type="evidence" value="ECO:0007669"/>
    <property type="project" value="TreeGrafter"/>
</dbReference>
<reference evidence="3 4" key="1">
    <citation type="submission" date="2019-06" db="EMBL/GenBank/DDBJ databases">
        <title>Sequencing the genomes of 1000 actinobacteria strains.</title>
        <authorList>
            <person name="Klenk H.-P."/>
        </authorList>
    </citation>
    <scope>NUCLEOTIDE SEQUENCE [LARGE SCALE GENOMIC DNA]</scope>
    <source>
        <strain evidence="3 4">DSM 21776</strain>
    </source>
</reference>
<dbReference type="InterPro" id="IPR010982">
    <property type="entry name" value="Lambda_DNA-bd_dom_sf"/>
</dbReference>
<keyword evidence="1" id="KW-0238">DNA-binding</keyword>
<dbReference type="Pfam" id="PF01381">
    <property type="entry name" value="HTH_3"/>
    <property type="match status" value="1"/>
</dbReference>
<dbReference type="SUPFAM" id="SSF47413">
    <property type="entry name" value="lambda repressor-like DNA-binding domains"/>
    <property type="match status" value="1"/>
</dbReference>
<dbReference type="EMBL" id="VFQF01000002">
    <property type="protein sequence ID" value="TQN45846.1"/>
    <property type="molecule type" value="Genomic_DNA"/>
</dbReference>
<dbReference type="GO" id="GO:0003677">
    <property type="term" value="F:DNA binding"/>
    <property type="evidence" value="ECO:0007669"/>
    <property type="project" value="UniProtKB-KW"/>
</dbReference>
<dbReference type="InterPro" id="IPR001387">
    <property type="entry name" value="Cro/C1-type_HTH"/>
</dbReference>
<evidence type="ECO:0000313" key="3">
    <source>
        <dbReference type="EMBL" id="TQN45846.1"/>
    </source>
</evidence>
<comment type="caution">
    <text evidence="3">The sequence shown here is derived from an EMBL/GenBank/DDBJ whole genome shotgun (WGS) entry which is preliminary data.</text>
</comment>
<evidence type="ECO:0000313" key="4">
    <source>
        <dbReference type="Proteomes" id="UP000320085"/>
    </source>
</evidence>
<evidence type="ECO:0000259" key="2">
    <source>
        <dbReference type="PROSITE" id="PS50943"/>
    </source>
</evidence>
<dbReference type="OrthoDB" id="3188736at2"/>
<name>A0A543PP38_9MICO</name>
<dbReference type="PROSITE" id="PS50943">
    <property type="entry name" value="HTH_CROC1"/>
    <property type="match status" value="1"/>
</dbReference>
<organism evidence="3 4">
    <name type="scientific">Humibacillus xanthopallidus</name>
    <dbReference type="NCBI Taxonomy" id="412689"/>
    <lineage>
        <taxon>Bacteria</taxon>
        <taxon>Bacillati</taxon>
        <taxon>Actinomycetota</taxon>
        <taxon>Actinomycetes</taxon>
        <taxon>Micrococcales</taxon>
        <taxon>Intrasporangiaceae</taxon>
        <taxon>Humibacillus</taxon>
    </lineage>
</organism>
<proteinExistence type="predicted"/>
<dbReference type="CDD" id="cd00093">
    <property type="entry name" value="HTH_XRE"/>
    <property type="match status" value="1"/>
</dbReference>
<evidence type="ECO:0000256" key="1">
    <source>
        <dbReference type="ARBA" id="ARBA00023125"/>
    </source>
</evidence>
<sequence>MSTTARHSPRAPRRPLLREVYGRLLRGLRTRQGRTLAEVSARAGVSLAYLSEIERGLKEPSSEVLEAICIALGSSVTLLVGAAHRDLRGFAALPTESLEEGDEGVVLDLTAARPGDPVDHQWTGRDLAPATHIDTPAPLLAA</sequence>
<dbReference type="PANTHER" id="PTHR46797:SF1">
    <property type="entry name" value="METHYLPHOSPHONATE SYNTHASE"/>
    <property type="match status" value="1"/>
</dbReference>
<dbReference type="Gene3D" id="1.10.260.40">
    <property type="entry name" value="lambda repressor-like DNA-binding domains"/>
    <property type="match status" value="1"/>
</dbReference>
<dbReference type="Proteomes" id="UP000320085">
    <property type="component" value="Unassembled WGS sequence"/>
</dbReference>
<dbReference type="AlphaFoldDB" id="A0A543PP38"/>